<keyword evidence="2" id="KW-1185">Reference proteome</keyword>
<reference evidence="1 2" key="1">
    <citation type="submission" date="2015-04" db="EMBL/GenBank/DDBJ databases">
        <authorList>
            <person name="Syromyatnikov M.Y."/>
            <person name="Popov V.N."/>
        </authorList>
    </citation>
    <scope>NUCLEOTIDE SEQUENCE [LARGE SCALE GENOMIC DNA]</scope>
</reference>
<name>A0A1J1IL53_9DIPT</name>
<accession>A0A1J1IL53</accession>
<sequence>MSKVMPFSLFRECYRAQQHIQKKCLKPQSVKWDQKALRSRTFEMFNGSSFNMSCLKQSRKHVYHDIWNDKRNNVAISKENLQFIFKMYVRHSVDINLPYNFIIHDDDDEIFLHNQQKNISGSWLNIFLFLFVSSNSLSMFTHRKC</sequence>
<organism evidence="1 2">
    <name type="scientific">Clunio marinus</name>
    <dbReference type="NCBI Taxonomy" id="568069"/>
    <lineage>
        <taxon>Eukaryota</taxon>
        <taxon>Metazoa</taxon>
        <taxon>Ecdysozoa</taxon>
        <taxon>Arthropoda</taxon>
        <taxon>Hexapoda</taxon>
        <taxon>Insecta</taxon>
        <taxon>Pterygota</taxon>
        <taxon>Neoptera</taxon>
        <taxon>Endopterygota</taxon>
        <taxon>Diptera</taxon>
        <taxon>Nematocera</taxon>
        <taxon>Chironomoidea</taxon>
        <taxon>Chironomidae</taxon>
        <taxon>Clunio</taxon>
    </lineage>
</organism>
<dbReference type="Proteomes" id="UP000183832">
    <property type="component" value="Unassembled WGS sequence"/>
</dbReference>
<proteinExistence type="predicted"/>
<gene>
    <name evidence="1" type="ORF">CLUMA_CG014139</name>
</gene>
<evidence type="ECO:0000313" key="1">
    <source>
        <dbReference type="EMBL" id="CRL00888.1"/>
    </source>
</evidence>
<evidence type="ECO:0000313" key="2">
    <source>
        <dbReference type="Proteomes" id="UP000183832"/>
    </source>
</evidence>
<dbReference type="AlphaFoldDB" id="A0A1J1IL53"/>
<dbReference type="EMBL" id="CVRI01000054">
    <property type="protein sequence ID" value="CRL00888.1"/>
    <property type="molecule type" value="Genomic_DNA"/>
</dbReference>
<protein>
    <submittedName>
        <fullName evidence="1">CLUMA_CG014139, isoform A</fullName>
    </submittedName>
</protein>